<keyword evidence="2" id="KW-1185">Reference proteome</keyword>
<dbReference type="Proteomes" id="UP000193309">
    <property type="component" value="Unassembled WGS sequence"/>
</dbReference>
<reference evidence="2" key="1">
    <citation type="submission" date="2017-04" db="EMBL/GenBank/DDBJ databases">
        <authorList>
            <person name="Varghese N."/>
            <person name="Submissions S."/>
        </authorList>
    </citation>
    <scope>NUCLEOTIDE SEQUENCE [LARGE SCALE GENOMIC DNA]</scope>
    <source>
        <strain evidence="2">VDS</strain>
    </source>
</reference>
<gene>
    <name evidence="1" type="ORF">SAMN06295981_1204</name>
</gene>
<dbReference type="RefSeq" id="WP_085549329.1">
    <property type="nucleotide sequence ID" value="NZ_FXAR01000003.1"/>
</dbReference>
<dbReference type="STRING" id="1610489.SAMN06295981_1204"/>
<organism evidence="1 2">
    <name type="scientific">Corynebacterium pollutisoli</name>
    <dbReference type="NCBI Taxonomy" id="1610489"/>
    <lineage>
        <taxon>Bacteria</taxon>
        <taxon>Bacillati</taxon>
        <taxon>Actinomycetota</taxon>
        <taxon>Actinomycetes</taxon>
        <taxon>Mycobacteriales</taxon>
        <taxon>Corynebacteriaceae</taxon>
        <taxon>Corynebacterium</taxon>
    </lineage>
</organism>
<evidence type="ECO:0000313" key="2">
    <source>
        <dbReference type="Proteomes" id="UP000193309"/>
    </source>
</evidence>
<protein>
    <submittedName>
        <fullName evidence="1">Uncharacterized protein</fullName>
    </submittedName>
</protein>
<sequence>MSSNLIEFFGTVGQLSSGYVTTEESVDDEGNVTVDEVTNETIFSYLFDLLGTAGDWAGAVANLIGLVP</sequence>
<dbReference type="AlphaFoldDB" id="A0A1X7J359"/>
<name>A0A1X7J359_9CORY</name>
<dbReference type="NCBIfam" id="NF033925">
    <property type="entry name" value="pora_1"/>
    <property type="match status" value="1"/>
</dbReference>
<accession>A0A1X7J359</accession>
<dbReference type="EMBL" id="FXAR01000003">
    <property type="protein sequence ID" value="SMG21830.1"/>
    <property type="molecule type" value="Genomic_DNA"/>
</dbReference>
<evidence type="ECO:0000313" key="1">
    <source>
        <dbReference type="EMBL" id="SMG21830.1"/>
    </source>
</evidence>
<proteinExistence type="predicted"/>